<dbReference type="PRINTS" id="PR00344">
    <property type="entry name" value="BCTRLSENSOR"/>
</dbReference>
<dbReference type="Pfam" id="PF02518">
    <property type="entry name" value="HATPase_c"/>
    <property type="match status" value="1"/>
</dbReference>
<accession>A0A3E1EVX2</accession>
<dbReference type="EC" id="2.7.13.3" evidence="2"/>
<comment type="caution">
    <text evidence="10">The sequence shown here is derived from an EMBL/GenBank/DDBJ whole genome shotgun (WGS) entry which is preliminary data.</text>
</comment>
<gene>
    <name evidence="10" type="ORF">DXU93_11290</name>
</gene>
<evidence type="ECO:0000256" key="2">
    <source>
        <dbReference type="ARBA" id="ARBA00012438"/>
    </source>
</evidence>
<dbReference type="CDD" id="cd00156">
    <property type="entry name" value="REC"/>
    <property type="match status" value="1"/>
</dbReference>
<feature type="domain" description="Response regulatory" evidence="9">
    <location>
        <begin position="597"/>
        <end position="712"/>
    </location>
</feature>
<keyword evidence="7" id="KW-0472">Membrane</keyword>
<evidence type="ECO:0000259" key="9">
    <source>
        <dbReference type="PROSITE" id="PS50110"/>
    </source>
</evidence>
<dbReference type="AlphaFoldDB" id="A0A3E1EVX2"/>
<dbReference type="PROSITE" id="PS50109">
    <property type="entry name" value="HIS_KIN"/>
    <property type="match status" value="1"/>
</dbReference>
<protein>
    <recommendedName>
        <fullName evidence="2">histidine kinase</fullName>
        <ecNumber evidence="2">2.7.13.3</ecNumber>
    </recommendedName>
</protein>
<dbReference type="GO" id="GO:0000155">
    <property type="term" value="F:phosphorelay sensor kinase activity"/>
    <property type="evidence" value="ECO:0007669"/>
    <property type="project" value="InterPro"/>
</dbReference>
<dbReference type="Pfam" id="PF00512">
    <property type="entry name" value="HisKA"/>
    <property type="match status" value="1"/>
</dbReference>
<dbReference type="InterPro" id="IPR036890">
    <property type="entry name" value="HATPase_C_sf"/>
</dbReference>
<dbReference type="SUPFAM" id="SSF55874">
    <property type="entry name" value="ATPase domain of HSP90 chaperone/DNA topoisomerase II/histidine kinase"/>
    <property type="match status" value="1"/>
</dbReference>
<dbReference type="PROSITE" id="PS50110">
    <property type="entry name" value="RESPONSE_REGULATORY"/>
    <property type="match status" value="1"/>
</dbReference>
<keyword evidence="5" id="KW-0418">Kinase</keyword>
<dbReference type="Gene3D" id="3.40.50.2300">
    <property type="match status" value="1"/>
</dbReference>
<dbReference type="OrthoDB" id="1046984at2"/>
<evidence type="ECO:0000313" key="11">
    <source>
        <dbReference type="Proteomes" id="UP000257127"/>
    </source>
</evidence>
<keyword evidence="7" id="KW-1133">Transmembrane helix</keyword>
<dbReference type="SMART" id="SM00388">
    <property type="entry name" value="HisKA"/>
    <property type="match status" value="1"/>
</dbReference>
<dbReference type="Gene3D" id="3.30.565.10">
    <property type="entry name" value="Histidine kinase-like ATPase, C-terminal domain"/>
    <property type="match status" value="1"/>
</dbReference>
<dbReference type="InterPro" id="IPR011006">
    <property type="entry name" value="CheY-like_superfamily"/>
</dbReference>
<dbReference type="InterPro" id="IPR004358">
    <property type="entry name" value="Sig_transdc_His_kin-like_C"/>
</dbReference>
<dbReference type="InterPro" id="IPR003661">
    <property type="entry name" value="HisK_dim/P_dom"/>
</dbReference>
<dbReference type="Pfam" id="PF00072">
    <property type="entry name" value="Response_reg"/>
    <property type="match status" value="1"/>
</dbReference>
<dbReference type="SUPFAM" id="SSF47226">
    <property type="entry name" value="Histidine-containing phosphotransfer domain, HPT domain"/>
    <property type="match status" value="1"/>
</dbReference>
<evidence type="ECO:0000256" key="5">
    <source>
        <dbReference type="ARBA" id="ARBA00022777"/>
    </source>
</evidence>
<evidence type="ECO:0000256" key="3">
    <source>
        <dbReference type="ARBA" id="ARBA00022553"/>
    </source>
</evidence>
<organism evidence="10 11">
    <name type="scientific">Brumimicrobium aurantiacum</name>
    <dbReference type="NCBI Taxonomy" id="1737063"/>
    <lineage>
        <taxon>Bacteria</taxon>
        <taxon>Pseudomonadati</taxon>
        <taxon>Bacteroidota</taxon>
        <taxon>Flavobacteriia</taxon>
        <taxon>Flavobacteriales</taxon>
        <taxon>Crocinitomicaceae</taxon>
        <taxon>Brumimicrobium</taxon>
    </lineage>
</organism>
<evidence type="ECO:0000256" key="4">
    <source>
        <dbReference type="ARBA" id="ARBA00022679"/>
    </source>
</evidence>
<comment type="catalytic activity">
    <reaction evidence="1">
        <text>ATP + protein L-histidine = ADP + protein N-phospho-L-histidine.</text>
        <dbReference type="EC" id="2.7.13.3"/>
    </reaction>
</comment>
<keyword evidence="3 6" id="KW-0597">Phosphoprotein</keyword>
<dbReference type="InterPro" id="IPR001789">
    <property type="entry name" value="Sig_transdc_resp-reg_receiver"/>
</dbReference>
<dbReference type="Gene3D" id="1.10.287.130">
    <property type="match status" value="1"/>
</dbReference>
<keyword evidence="7" id="KW-0812">Transmembrane</keyword>
<evidence type="ECO:0000259" key="8">
    <source>
        <dbReference type="PROSITE" id="PS50109"/>
    </source>
</evidence>
<feature type="domain" description="Histidine kinase" evidence="8">
    <location>
        <begin position="358"/>
        <end position="570"/>
    </location>
</feature>
<evidence type="ECO:0000256" key="7">
    <source>
        <dbReference type="SAM" id="Phobius"/>
    </source>
</evidence>
<feature type="transmembrane region" description="Helical" evidence="7">
    <location>
        <begin position="9"/>
        <end position="34"/>
    </location>
</feature>
<sequence>MFGLKGKTLLYFVITTVLLSAIGTYFIVSFHGLIEKVEERFEPQKQTSLLKSLTVDVNNLNNQYLNDSLQLTSQYIDSIIKRVEVNIENIKLESRKINFEESNNLDTIPKMLYALKERNFKLKELRENGENNFIYSLENVIQDEIKDKLLTEKDSIVVTHQITSYIKENKIITKKIERTPEVDERNFFQKLFKPKELDSTTSAEEIIQKGPVEIDTTTQKLIDTLNQGDSLKSPVDLVSLFDEIQNRRLRYVNNVQSVEKDIYELNYRINKKIENIINAFILQQYVTYERYLAELNEDTQKQSNILFFAIIGFTLFSIILVYRFFKDINRGLDYQNTLKKKEEEAIRATEEKQRFLNMMSHELRTPLTSIVGYADLLENQDENSRAIKSSANYLFQMTNEILDIAKIDLGVIEVNETPIDLTNLLQEVKDNFIPQLKSKGLNFEFDIPQRSFFIQTDGQRIQQILYNLLHNAIKFTNEGEVKLKLEIKEFDHHIHIVFRVIDTGIGMDEEEQSHVFKDFHQAGTHKSKLKGTGLGLGIVEKLVHILNGDIQLNSEKNKGTSFVLAFDFKKLGSDEIESLKESKEEDVSFNAHFEGKNILIVDDDLLITALFEKILRPTKANLTVFNNPEIALEKALCTDYDLIIIDYKMPEMTGFEFLKQLKSNKTKLPIVLVATANTMLKDEERSKLNSFDAIIFKPLRRIPFLQLIAKHFELDQDGNSEFQVSPSKTDSFDDAEETQLNFDVIKNFVGDEKDELISILEVIVEENEQSLTEFKMAIDSSDFESITFVIHQLSSRFGQTDQSLIVDTRALEHQLKNDASKVNMREVEELYEFWKKAQEQIRKEMSLLKG</sequence>
<keyword evidence="11" id="KW-1185">Reference proteome</keyword>
<name>A0A3E1EVX2_9FLAO</name>
<proteinExistence type="predicted"/>
<dbReference type="SUPFAM" id="SSF52172">
    <property type="entry name" value="CheY-like"/>
    <property type="match status" value="1"/>
</dbReference>
<evidence type="ECO:0000256" key="6">
    <source>
        <dbReference type="PROSITE-ProRule" id="PRU00169"/>
    </source>
</evidence>
<dbReference type="InterPro" id="IPR005467">
    <property type="entry name" value="His_kinase_dom"/>
</dbReference>
<dbReference type="CDD" id="cd00082">
    <property type="entry name" value="HisKA"/>
    <property type="match status" value="1"/>
</dbReference>
<dbReference type="FunFam" id="3.30.565.10:FF:000010">
    <property type="entry name" value="Sensor histidine kinase RcsC"/>
    <property type="match status" value="1"/>
</dbReference>
<dbReference type="RefSeq" id="WP_116881402.1">
    <property type="nucleotide sequence ID" value="NZ_QURB01000007.1"/>
</dbReference>
<dbReference type="PANTHER" id="PTHR43047:SF64">
    <property type="entry name" value="HISTIDINE KINASE CONTAINING CHEY-HOMOLOGOUS RECEIVER DOMAIN AND PAS DOMAIN-RELATED"/>
    <property type="match status" value="1"/>
</dbReference>
<dbReference type="InterPro" id="IPR036097">
    <property type="entry name" value="HisK_dim/P_sf"/>
</dbReference>
<dbReference type="SMART" id="SM00448">
    <property type="entry name" value="REC"/>
    <property type="match status" value="1"/>
</dbReference>
<feature type="modified residue" description="4-aspartylphosphate" evidence="6">
    <location>
        <position position="646"/>
    </location>
</feature>
<dbReference type="Proteomes" id="UP000257127">
    <property type="component" value="Unassembled WGS sequence"/>
</dbReference>
<dbReference type="EMBL" id="QURB01000007">
    <property type="protein sequence ID" value="RFC53706.1"/>
    <property type="molecule type" value="Genomic_DNA"/>
</dbReference>
<reference evidence="10 11" key="1">
    <citation type="submission" date="2018-08" db="EMBL/GenBank/DDBJ databases">
        <title>The draft genome squence of Brumimicrobium sp. N62.</title>
        <authorList>
            <person name="Du Z.-J."/>
            <person name="Luo H.-R."/>
        </authorList>
    </citation>
    <scope>NUCLEOTIDE SEQUENCE [LARGE SCALE GENOMIC DNA]</scope>
    <source>
        <strain evidence="10 11">N62</strain>
    </source>
</reference>
<evidence type="ECO:0000313" key="10">
    <source>
        <dbReference type="EMBL" id="RFC53706.1"/>
    </source>
</evidence>
<feature type="transmembrane region" description="Helical" evidence="7">
    <location>
        <begin position="305"/>
        <end position="325"/>
    </location>
</feature>
<dbReference type="PANTHER" id="PTHR43047">
    <property type="entry name" value="TWO-COMPONENT HISTIDINE PROTEIN KINASE"/>
    <property type="match status" value="1"/>
</dbReference>
<dbReference type="SUPFAM" id="SSF47384">
    <property type="entry name" value="Homodimeric domain of signal transducing histidine kinase"/>
    <property type="match status" value="1"/>
</dbReference>
<keyword evidence="4" id="KW-0808">Transferase</keyword>
<dbReference type="SMART" id="SM00387">
    <property type="entry name" value="HATPase_c"/>
    <property type="match status" value="1"/>
</dbReference>
<dbReference type="InterPro" id="IPR003594">
    <property type="entry name" value="HATPase_dom"/>
</dbReference>
<evidence type="ECO:0000256" key="1">
    <source>
        <dbReference type="ARBA" id="ARBA00000085"/>
    </source>
</evidence>
<dbReference type="InterPro" id="IPR036641">
    <property type="entry name" value="HPT_dom_sf"/>
</dbReference>